<sequence>MITGGSILVLDVETAGLRDDFVFETAMRLLPLSWQTGILRKRARCDQNKALCNRLLQIYGCLLYSNCSSYDALQFGRGPWGKPFLINELVDKKLAFSMTNGDKYVAMYVACCPKNIGNFEVGIDIASPADLKTPNEVELYRDIFTEEEYGYVASPLGNIHEKFAFYWSLKECYTKYIGNGLNSDLKQIDFGIVDMHLKTFRKCINPDRPVIYHTIWIDHRREVISVCCDDVDLQLCLETPRLVTVSFDEVLKVLGLNAYA</sequence>
<evidence type="ECO:0000256" key="2">
    <source>
        <dbReference type="ARBA" id="ARBA00022679"/>
    </source>
</evidence>
<dbReference type="PANTHER" id="PTHR12215:SF10">
    <property type="entry name" value="L-AMINOADIPATE-SEMIALDEHYDE DEHYDROGENASE-PHOSPHOPANTETHEINYL TRANSFERASE"/>
    <property type="match status" value="1"/>
</dbReference>
<feature type="domain" description="4'-phosphopantetheinyl transferase" evidence="3">
    <location>
        <begin position="121"/>
        <end position="191"/>
    </location>
</feature>
<name>J7RQ12_HUIN7</name>
<dbReference type="InterPro" id="IPR008278">
    <property type="entry name" value="4-PPantetheinyl_Trfase_dom"/>
</dbReference>
<dbReference type="STRING" id="1071383.J7RQ12"/>
<dbReference type="GO" id="GO:0005829">
    <property type="term" value="C:cytosol"/>
    <property type="evidence" value="ECO:0007669"/>
    <property type="project" value="TreeGrafter"/>
</dbReference>
<dbReference type="PANTHER" id="PTHR12215">
    <property type="entry name" value="PHOSPHOPANTETHEINE TRANSFERASE"/>
    <property type="match status" value="1"/>
</dbReference>
<dbReference type="Proteomes" id="UP000006310">
    <property type="component" value="Chromosome 9"/>
</dbReference>
<dbReference type="eggNOG" id="KOG0945">
    <property type="taxonomic scope" value="Eukaryota"/>
</dbReference>
<gene>
    <name evidence="4" type="primary">KNAG0I00620</name>
    <name evidence="4" type="ordered locus">KNAG_0I00620</name>
</gene>
<dbReference type="HOGENOM" id="CLU_075352_0_0_1"/>
<evidence type="ECO:0000256" key="1">
    <source>
        <dbReference type="ARBA" id="ARBA00013172"/>
    </source>
</evidence>
<dbReference type="OrthoDB" id="26719at2759"/>
<keyword evidence="5" id="KW-1185">Reference proteome</keyword>
<dbReference type="GeneID" id="34527596"/>
<reference evidence="4 5" key="1">
    <citation type="journal article" date="2011" name="Proc. Natl. Acad. Sci. U.S.A.">
        <title>Evolutionary erosion of yeast sex chromosomes by mating-type switching accidents.</title>
        <authorList>
            <person name="Gordon J.L."/>
            <person name="Armisen D."/>
            <person name="Proux-Wera E."/>
            <person name="Oheigeartaigh S.S."/>
            <person name="Byrne K.P."/>
            <person name="Wolfe K.H."/>
        </authorList>
    </citation>
    <scope>NUCLEOTIDE SEQUENCE [LARGE SCALE GENOMIC DNA]</scope>
    <source>
        <strain evidence="5">ATCC MYA-139 / BCRC 22969 / CBS 8797 / CCRC 22969 / KCTC 17520 / NBRC 10181 / NCYC 3082</strain>
    </source>
</reference>
<keyword evidence="2" id="KW-0808">Transferase</keyword>
<dbReference type="EC" id="2.7.8.7" evidence="1"/>
<dbReference type="GO" id="GO:0008897">
    <property type="term" value="F:holo-[acyl-carrier-protein] synthase activity"/>
    <property type="evidence" value="ECO:0007669"/>
    <property type="project" value="UniProtKB-EC"/>
</dbReference>
<reference evidence="5" key="2">
    <citation type="submission" date="2012-08" db="EMBL/GenBank/DDBJ databases">
        <title>Genome sequence of Kazachstania naganishii.</title>
        <authorList>
            <person name="Gordon J.L."/>
            <person name="Armisen D."/>
            <person name="Proux-Wera E."/>
            <person name="OhEigeartaigh S.S."/>
            <person name="Byrne K.P."/>
            <person name="Wolfe K.H."/>
        </authorList>
    </citation>
    <scope>NUCLEOTIDE SEQUENCE [LARGE SCALE GENOMIC DNA]</scope>
    <source>
        <strain evidence="5">ATCC MYA-139 / BCRC 22969 / CBS 8797 / CCRC 22969 / KCTC 17520 / NBRC 10181 / NCYC 3082</strain>
    </source>
</reference>
<dbReference type="InterPro" id="IPR037143">
    <property type="entry name" value="4-PPantetheinyl_Trfase_dom_sf"/>
</dbReference>
<evidence type="ECO:0000313" key="5">
    <source>
        <dbReference type="Proteomes" id="UP000006310"/>
    </source>
</evidence>
<dbReference type="KEGG" id="kng:KNAG_0I00620"/>
<proteinExistence type="predicted"/>
<dbReference type="GO" id="GO:0000287">
    <property type="term" value="F:magnesium ion binding"/>
    <property type="evidence" value="ECO:0007669"/>
    <property type="project" value="InterPro"/>
</dbReference>
<dbReference type="GO" id="GO:0019878">
    <property type="term" value="P:lysine biosynthetic process via aminoadipic acid"/>
    <property type="evidence" value="ECO:0007669"/>
    <property type="project" value="EnsemblFungi"/>
</dbReference>
<evidence type="ECO:0000259" key="3">
    <source>
        <dbReference type="Pfam" id="PF01648"/>
    </source>
</evidence>
<evidence type="ECO:0000313" key="4">
    <source>
        <dbReference type="EMBL" id="CCK71853.1"/>
    </source>
</evidence>
<accession>J7RQ12</accession>
<dbReference type="OMA" id="PWAGIFV"/>
<organism evidence="4 5">
    <name type="scientific">Huiozyma naganishii (strain ATCC MYA-139 / BCRC 22969 / CBS 8797 / KCTC 17520 / NBRC 10181 / NCYC 3082 / Yp74L-3)</name>
    <name type="common">Yeast</name>
    <name type="synonym">Kazachstania naganishii</name>
    <dbReference type="NCBI Taxonomy" id="1071383"/>
    <lineage>
        <taxon>Eukaryota</taxon>
        <taxon>Fungi</taxon>
        <taxon>Dikarya</taxon>
        <taxon>Ascomycota</taxon>
        <taxon>Saccharomycotina</taxon>
        <taxon>Saccharomycetes</taxon>
        <taxon>Saccharomycetales</taxon>
        <taxon>Saccharomycetaceae</taxon>
        <taxon>Huiozyma</taxon>
    </lineage>
</organism>
<dbReference type="InterPro" id="IPR050559">
    <property type="entry name" value="P-Pant_transferase_sf"/>
</dbReference>
<dbReference type="Pfam" id="PF01648">
    <property type="entry name" value="ACPS"/>
    <property type="match status" value="1"/>
</dbReference>
<dbReference type="AlphaFoldDB" id="J7RQ12"/>
<dbReference type="Gene3D" id="3.90.470.20">
    <property type="entry name" value="4'-phosphopantetheinyl transferase domain"/>
    <property type="match status" value="2"/>
</dbReference>
<dbReference type="EMBL" id="HE978322">
    <property type="protein sequence ID" value="CCK71853.1"/>
    <property type="molecule type" value="Genomic_DNA"/>
</dbReference>
<dbReference type="SUPFAM" id="SSF56214">
    <property type="entry name" value="4'-phosphopantetheinyl transferase"/>
    <property type="match status" value="2"/>
</dbReference>
<dbReference type="RefSeq" id="XP_022466098.1">
    <property type="nucleotide sequence ID" value="XM_022609732.1"/>
</dbReference>
<protein>
    <recommendedName>
        <fullName evidence="1">holo-[acyl-carrier-protein] synthase</fullName>
        <ecNumber evidence="1">2.7.8.7</ecNumber>
    </recommendedName>
</protein>